<feature type="transmembrane region" description="Helical" evidence="1">
    <location>
        <begin position="30"/>
        <end position="50"/>
    </location>
</feature>
<dbReference type="EMBL" id="RCYR01000009">
    <property type="protein sequence ID" value="RYS80493.1"/>
    <property type="molecule type" value="Genomic_DNA"/>
</dbReference>
<gene>
    <name evidence="2" type="ORF">EAI93_06485</name>
</gene>
<evidence type="ECO:0000313" key="2">
    <source>
        <dbReference type="EMBL" id="RYS80493.1"/>
    </source>
</evidence>
<evidence type="ECO:0000256" key="1">
    <source>
        <dbReference type="SAM" id="Phobius"/>
    </source>
</evidence>
<dbReference type="Proteomes" id="UP000292665">
    <property type="component" value="Unassembled WGS sequence"/>
</dbReference>
<sequence>MFNTGNCSVPLVASIDGNGNNGNGFGDGGWAWWIIILLIFGWGGNGFGFGGNGGANSPGLQGLATRADINEGFALNNLQSGINALQQGICDSTYALNNAITNGFNNTNMGMMQGFNGVERGFCNLSAQLAQCCCDNREAISQVRYDIATQACDTRNVIQNSTKDIIEGQNAGTRAILDFLTQDKIASLQAENQSLKFQASQTAQNAYITANQDAQTAELIRRLGADCPQPAYVVQPPQPVTFPNYNSCGCGCA</sequence>
<proteinExistence type="predicted"/>
<comment type="caution">
    <text evidence="2">The sequence shown here is derived from an EMBL/GenBank/DDBJ whole genome shotgun (WGS) entry which is preliminary data.</text>
</comment>
<protein>
    <submittedName>
        <fullName evidence="2">Uncharacterized protein</fullName>
    </submittedName>
</protein>
<keyword evidence="1" id="KW-1133">Transmembrane helix</keyword>
<dbReference type="AlphaFoldDB" id="A0A4Q5C7B6"/>
<dbReference type="RefSeq" id="WP_129794856.1">
    <property type="nucleotide sequence ID" value="NZ_DBFYTY010000093.1"/>
</dbReference>
<keyword evidence="1" id="KW-0812">Transmembrane</keyword>
<organism evidence="2 3">
    <name type="scientific">[Ruminococcus] torques</name>
    <dbReference type="NCBI Taxonomy" id="33039"/>
    <lineage>
        <taxon>Bacteria</taxon>
        <taxon>Bacillati</taxon>
        <taxon>Bacillota</taxon>
        <taxon>Clostridia</taxon>
        <taxon>Lachnospirales</taxon>
        <taxon>Lachnospiraceae</taxon>
        <taxon>Mediterraneibacter</taxon>
    </lineage>
</organism>
<keyword evidence="1" id="KW-0472">Membrane</keyword>
<name>A0A4Q5C7B6_9FIRM</name>
<reference evidence="2 3" key="1">
    <citation type="journal article" date="2019" name="Science, e1252229">
        <title>Invertible promoters mediate bacterial phase variation, antibiotic resistance, and host adaptation in the gut.</title>
        <authorList>
            <person name="Jiang X."/>
            <person name="Hall A.B."/>
            <person name="Arthur T.D."/>
            <person name="Plichta D.R."/>
            <person name="Covington C.T."/>
            <person name="Poyet M."/>
            <person name="Crothers J."/>
            <person name="Moses P.L."/>
            <person name="Tolonen A.C."/>
            <person name="Vlamakis H."/>
            <person name="Alm E.J."/>
            <person name="Xavier R.J."/>
        </authorList>
    </citation>
    <scope>NUCLEOTIDE SEQUENCE [LARGE SCALE GENOMIC DNA]</scope>
    <source>
        <strain evidence="3">aa_0143</strain>
    </source>
</reference>
<accession>A0A4Q5C7B6</accession>
<evidence type="ECO:0000313" key="3">
    <source>
        <dbReference type="Proteomes" id="UP000292665"/>
    </source>
</evidence>